<dbReference type="PRINTS" id="PR00368">
    <property type="entry name" value="FADPNR"/>
</dbReference>
<dbReference type="AlphaFoldDB" id="A0A4R2INK4"/>
<gene>
    <name evidence="2" type="ORF">EV646_108181</name>
</gene>
<dbReference type="GO" id="GO:0050660">
    <property type="term" value="F:flavin adenine dinucleotide binding"/>
    <property type="evidence" value="ECO:0007669"/>
    <property type="project" value="TreeGrafter"/>
</dbReference>
<dbReference type="PANTHER" id="PTHR43539:SF78">
    <property type="entry name" value="FLAVIN-CONTAINING MONOOXYGENASE"/>
    <property type="match status" value="1"/>
</dbReference>
<dbReference type="OrthoDB" id="9808049at2"/>
<name>A0A4R2INK4_9ACTN</name>
<organism evidence="2 3">
    <name type="scientific">Kribbella antiqua</name>
    <dbReference type="NCBI Taxonomy" id="2512217"/>
    <lineage>
        <taxon>Bacteria</taxon>
        <taxon>Bacillati</taxon>
        <taxon>Actinomycetota</taxon>
        <taxon>Actinomycetes</taxon>
        <taxon>Propionibacteriales</taxon>
        <taxon>Kribbellaceae</taxon>
        <taxon>Kribbella</taxon>
    </lineage>
</organism>
<protein>
    <submittedName>
        <fullName evidence="2">Putative flavoprotein involved in K+ transport</fullName>
    </submittedName>
</protein>
<dbReference type="InterPro" id="IPR036188">
    <property type="entry name" value="FAD/NAD-bd_sf"/>
</dbReference>
<dbReference type="Gene3D" id="3.50.50.60">
    <property type="entry name" value="FAD/NAD(P)-binding domain"/>
    <property type="match status" value="1"/>
</dbReference>
<evidence type="ECO:0000313" key="2">
    <source>
        <dbReference type="EMBL" id="TCO45558.1"/>
    </source>
</evidence>
<keyword evidence="3" id="KW-1185">Reference proteome</keyword>
<keyword evidence="1" id="KW-0560">Oxidoreductase</keyword>
<dbReference type="PRINTS" id="PR00469">
    <property type="entry name" value="PNDRDTASEII"/>
</dbReference>
<dbReference type="GO" id="GO:0004497">
    <property type="term" value="F:monooxygenase activity"/>
    <property type="evidence" value="ECO:0007669"/>
    <property type="project" value="TreeGrafter"/>
</dbReference>
<comment type="caution">
    <text evidence="2">The sequence shown here is derived from an EMBL/GenBank/DDBJ whole genome shotgun (WGS) entry which is preliminary data.</text>
</comment>
<sequence>MQYETVVIGAGQAGLSAGYHLAQRGEPFVILDAADRVGGSWLNRWDSLALFTPAIRDSLPGAEFGGGYTFPSREELLSYLERYAEQFELPVRLGVHVDGLFREGEGFRVTAGSESFLTRNVILATGAHRVPKIPAFAGELSPDIVQLHSADYRNPGQLQPGTVLIVGAGNSGAEIGVEVGKTHKVLLAGRNVGYLPIEMRGWQGKLTFPVIWWVWEHILTEKKKPGRKVQAEALEGHGELLIRQKEKDLLAVGIERIARIAGVVDGVPQTEDGDLVDVANVIWCTGFKSDFAWVDLPGLDSSGRLASERGCVTGQPGLYVLGQEFQYMFNSHTIGGVGKDAAYVVRDLSRRAPARELDLKSS</sequence>
<dbReference type="InterPro" id="IPR050982">
    <property type="entry name" value="Auxin_biosynth/cation_transpt"/>
</dbReference>
<dbReference type="Pfam" id="PF13738">
    <property type="entry name" value="Pyr_redox_3"/>
    <property type="match status" value="1"/>
</dbReference>
<accession>A0A4R2INK4</accession>
<proteinExistence type="predicted"/>
<dbReference type="RefSeq" id="WP_132151921.1">
    <property type="nucleotide sequence ID" value="NZ_SLWR01000008.1"/>
</dbReference>
<dbReference type="EMBL" id="SLWR01000008">
    <property type="protein sequence ID" value="TCO45558.1"/>
    <property type="molecule type" value="Genomic_DNA"/>
</dbReference>
<dbReference type="SUPFAM" id="SSF51905">
    <property type="entry name" value="FAD/NAD(P)-binding domain"/>
    <property type="match status" value="2"/>
</dbReference>
<dbReference type="PANTHER" id="PTHR43539">
    <property type="entry name" value="FLAVIN-BINDING MONOOXYGENASE-LIKE PROTEIN (AFU_ORTHOLOGUE AFUA_4G09220)"/>
    <property type="match status" value="1"/>
</dbReference>
<evidence type="ECO:0000313" key="3">
    <source>
        <dbReference type="Proteomes" id="UP000295573"/>
    </source>
</evidence>
<reference evidence="2 3" key="1">
    <citation type="journal article" date="2015" name="Stand. Genomic Sci.">
        <title>Genomic Encyclopedia of Bacterial and Archaeal Type Strains, Phase III: the genomes of soil and plant-associated and newly described type strains.</title>
        <authorList>
            <person name="Whitman W.B."/>
            <person name="Woyke T."/>
            <person name="Klenk H.P."/>
            <person name="Zhou Y."/>
            <person name="Lilburn T.G."/>
            <person name="Beck B.J."/>
            <person name="De Vos P."/>
            <person name="Vandamme P."/>
            <person name="Eisen J.A."/>
            <person name="Garrity G."/>
            <person name="Hugenholtz P."/>
            <person name="Kyrpides N.C."/>
        </authorList>
    </citation>
    <scope>NUCLEOTIDE SEQUENCE [LARGE SCALE GENOMIC DNA]</scope>
    <source>
        <strain evidence="2 3">VKM Ac-2541</strain>
    </source>
</reference>
<dbReference type="Proteomes" id="UP000295573">
    <property type="component" value="Unassembled WGS sequence"/>
</dbReference>
<evidence type="ECO:0000256" key="1">
    <source>
        <dbReference type="ARBA" id="ARBA00023002"/>
    </source>
</evidence>